<comment type="caution">
    <text evidence="2">The sequence shown here is derived from an EMBL/GenBank/DDBJ whole genome shotgun (WGS) entry which is preliminary data.</text>
</comment>
<organism evidence="2 3">
    <name type="scientific">Pseudomonas syringae pv. maculicola</name>
    <dbReference type="NCBI Taxonomy" id="59511"/>
    <lineage>
        <taxon>Bacteria</taxon>
        <taxon>Pseudomonadati</taxon>
        <taxon>Pseudomonadota</taxon>
        <taxon>Gammaproteobacteria</taxon>
        <taxon>Pseudomonadales</taxon>
        <taxon>Pseudomonadaceae</taxon>
        <taxon>Pseudomonas</taxon>
    </lineage>
</organism>
<dbReference type="AlphaFoldDB" id="A0A3M2YP08"/>
<reference evidence="2 3" key="1">
    <citation type="submission" date="2018-08" db="EMBL/GenBank/DDBJ databases">
        <title>Recombination of ecologically and evolutionarily significant loci maintains genetic cohesion in the Pseudomonas syringae species complex.</title>
        <authorList>
            <person name="Dillon M."/>
            <person name="Thakur S."/>
            <person name="Almeida R.N.D."/>
            <person name="Weir B.S."/>
            <person name="Guttman D.S."/>
        </authorList>
    </citation>
    <scope>NUCLEOTIDE SEQUENCE [LARGE SCALE GENOMIC DNA]</scope>
    <source>
        <strain evidence="2 3">88_10</strain>
    </source>
</reference>
<accession>A0A3M2YP08</accession>
<gene>
    <name evidence="2" type="ORF">APX70_07203</name>
</gene>
<evidence type="ECO:0000313" key="3">
    <source>
        <dbReference type="Proteomes" id="UP000282378"/>
    </source>
</evidence>
<protein>
    <submittedName>
        <fullName evidence="2">HDIG domain protein</fullName>
    </submittedName>
</protein>
<feature type="non-terminal residue" evidence="2">
    <location>
        <position position="173"/>
    </location>
</feature>
<proteinExistence type="predicted"/>
<sequence>MSMLKKIPVADLALGMHIHKICRRWTDDPFWISLVEVMLEDADVLKRIQQSGTREVWIETGKSRVLALPPAAATTQGQNDTAPASLDKEVLRARLICGRARNAVMAMFTEARMGQAMDVDNVQLLVEEISNSILRHPHALISLSRLKTSDEYTYMHSVAVCALMVALARRMGM</sequence>
<dbReference type="InterPro" id="IPR021812">
    <property type="entry name" value="DUF3391"/>
</dbReference>
<feature type="domain" description="DUF3391" evidence="1">
    <location>
        <begin position="4"/>
        <end position="121"/>
    </location>
</feature>
<dbReference type="Gene3D" id="1.10.3210.10">
    <property type="entry name" value="Hypothetical protein af1432"/>
    <property type="match status" value="1"/>
</dbReference>
<dbReference type="Proteomes" id="UP000282378">
    <property type="component" value="Unassembled WGS sequence"/>
</dbReference>
<dbReference type="EMBL" id="RBNL01002205">
    <property type="protein sequence ID" value="RML77726.1"/>
    <property type="molecule type" value="Genomic_DNA"/>
</dbReference>
<dbReference type="Pfam" id="PF11871">
    <property type="entry name" value="DUF3391"/>
    <property type="match status" value="1"/>
</dbReference>
<evidence type="ECO:0000313" key="2">
    <source>
        <dbReference type="EMBL" id="RML77726.1"/>
    </source>
</evidence>
<name>A0A3M2YP08_PSEYM</name>
<evidence type="ECO:0000259" key="1">
    <source>
        <dbReference type="Pfam" id="PF11871"/>
    </source>
</evidence>